<organism evidence="1 2">
    <name type="scientific">Popillia japonica</name>
    <name type="common">Japanese beetle</name>
    <dbReference type="NCBI Taxonomy" id="7064"/>
    <lineage>
        <taxon>Eukaryota</taxon>
        <taxon>Metazoa</taxon>
        <taxon>Ecdysozoa</taxon>
        <taxon>Arthropoda</taxon>
        <taxon>Hexapoda</taxon>
        <taxon>Insecta</taxon>
        <taxon>Pterygota</taxon>
        <taxon>Neoptera</taxon>
        <taxon>Endopterygota</taxon>
        <taxon>Coleoptera</taxon>
        <taxon>Polyphaga</taxon>
        <taxon>Scarabaeiformia</taxon>
        <taxon>Scarabaeidae</taxon>
        <taxon>Rutelinae</taxon>
        <taxon>Popillia</taxon>
    </lineage>
</organism>
<sequence>MDRRMMILDVGQRDRRLHDKKKVDGEGEVVVVIELIGEKFKPLKQQLSAQPSILNRNNGNYFHIAGSGARTKEKNPIKGYSFLLSAARNHPPAFIAKSVCGRLLCIDATGNLRTKTPSGY</sequence>
<dbReference type="Proteomes" id="UP001458880">
    <property type="component" value="Unassembled WGS sequence"/>
</dbReference>
<comment type="caution">
    <text evidence="1">The sequence shown here is derived from an EMBL/GenBank/DDBJ whole genome shotgun (WGS) entry which is preliminary data.</text>
</comment>
<gene>
    <name evidence="1" type="ORF">QE152_g1336</name>
</gene>
<dbReference type="EMBL" id="JASPKY010000008">
    <property type="protein sequence ID" value="KAK9754339.1"/>
    <property type="molecule type" value="Genomic_DNA"/>
</dbReference>
<dbReference type="AlphaFoldDB" id="A0AAW1N7Y6"/>
<evidence type="ECO:0000313" key="1">
    <source>
        <dbReference type="EMBL" id="KAK9754339.1"/>
    </source>
</evidence>
<proteinExistence type="predicted"/>
<name>A0AAW1N7Y6_POPJA</name>
<protein>
    <submittedName>
        <fullName evidence="1">Uncharacterized protein</fullName>
    </submittedName>
</protein>
<accession>A0AAW1N7Y6</accession>
<keyword evidence="2" id="KW-1185">Reference proteome</keyword>
<reference evidence="1 2" key="1">
    <citation type="journal article" date="2024" name="BMC Genomics">
        <title>De novo assembly and annotation of Popillia japonica's genome with initial clues to its potential as an invasive pest.</title>
        <authorList>
            <person name="Cucini C."/>
            <person name="Boschi S."/>
            <person name="Funari R."/>
            <person name="Cardaioli E."/>
            <person name="Iannotti N."/>
            <person name="Marturano G."/>
            <person name="Paoli F."/>
            <person name="Bruttini M."/>
            <person name="Carapelli A."/>
            <person name="Frati F."/>
            <person name="Nardi F."/>
        </authorList>
    </citation>
    <scope>NUCLEOTIDE SEQUENCE [LARGE SCALE GENOMIC DNA]</scope>
    <source>
        <strain evidence="1">DMR45628</strain>
    </source>
</reference>
<evidence type="ECO:0000313" key="2">
    <source>
        <dbReference type="Proteomes" id="UP001458880"/>
    </source>
</evidence>